<evidence type="ECO:0000313" key="8">
    <source>
        <dbReference type="Proteomes" id="UP000467132"/>
    </source>
</evidence>
<dbReference type="EMBL" id="QXXA01000011">
    <property type="protein sequence ID" value="NBI07395.1"/>
    <property type="molecule type" value="Genomic_DNA"/>
</dbReference>
<dbReference type="InterPro" id="IPR029752">
    <property type="entry name" value="D-isomer_DH_CS1"/>
</dbReference>
<comment type="caution">
    <text evidence="7">The sequence shown here is derived from an EMBL/GenBank/DDBJ whole genome shotgun (WGS) entry which is preliminary data.</text>
</comment>
<sequence>MKVKLIEPLNVSHELIKELSEPIKALGHEFVYYNEKTTDNDELIERSKDADIIMIGNNPYPKEVIKEMDSLKLINVAFTGVDHVAVDDAKKKDIKICNAAGYSDQAVSELAIGLTLDIYRKISDSSPLIGKEIKDKTVGIIGTGNIGIRTAELFSAFGAKLIAYSRTEKDEAKELGIKYVSLDELLSSSDIISVHLPLNDNTRGFLNKEKLEKINDNAILINCARGPIIDNEALANLLNQDKIAGAGIDVFDMEPPLPKDYPLLYAKNIVLTPHIAYFTEESMIRRAKIAFDNTISFLKGDPKNIMK</sequence>
<dbReference type="PANTHER" id="PTHR43761:SF1">
    <property type="entry name" value="D-ISOMER SPECIFIC 2-HYDROXYACID DEHYDROGENASE CATALYTIC DOMAIN-CONTAINING PROTEIN-RELATED"/>
    <property type="match status" value="1"/>
</dbReference>
<evidence type="ECO:0000256" key="2">
    <source>
        <dbReference type="ARBA" id="ARBA00023002"/>
    </source>
</evidence>
<feature type="domain" description="D-isomer specific 2-hydroxyacid dehydrogenase NAD-binding" evidence="6">
    <location>
        <begin position="126"/>
        <end position="276"/>
    </location>
</feature>
<comment type="similarity">
    <text evidence="1 4">Belongs to the D-isomer specific 2-hydroxyacid dehydrogenase family.</text>
</comment>
<accession>A0A845QY45</accession>
<keyword evidence="3" id="KW-0520">NAD</keyword>
<organism evidence="7 8">
    <name type="scientific">Senegalia massiliensis</name>
    <dbReference type="NCBI Taxonomy" id="1720316"/>
    <lineage>
        <taxon>Bacteria</taxon>
        <taxon>Bacillati</taxon>
        <taxon>Bacillota</taxon>
        <taxon>Clostridia</taxon>
        <taxon>Eubacteriales</taxon>
        <taxon>Clostridiaceae</taxon>
        <taxon>Senegalia</taxon>
    </lineage>
</organism>
<feature type="domain" description="D-isomer specific 2-hydroxyacid dehydrogenase catalytic" evidence="5">
    <location>
        <begin position="16"/>
        <end position="304"/>
    </location>
</feature>
<dbReference type="InterPro" id="IPR006140">
    <property type="entry name" value="D-isomer_DH_NAD-bd"/>
</dbReference>
<name>A0A845QY45_9CLOT</name>
<dbReference type="Pfam" id="PF00389">
    <property type="entry name" value="2-Hacid_dh"/>
    <property type="match status" value="1"/>
</dbReference>
<dbReference type="AlphaFoldDB" id="A0A845QY45"/>
<dbReference type="PROSITE" id="PS00065">
    <property type="entry name" value="D_2_HYDROXYACID_DH_1"/>
    <property type="match status" value="1"/>
</dbReference>
<evidence type="ECO:0000313" key="7">
    <source>
        <dbReference type="EMBL" id="NBI07395.1"/>
    </source>
</evidence>
<dbReference type="SUPFAM" id="SSF52283">
    <property type="entry name" value="Formate/glycerate dehydrogenase catalytic domain-like"/>
    <property type="match status" value="1"/>
</dbReference>
<evidence type="ECO:0000259" key="6">
    <source>
        <dbReference type="Pfam" id="PF02826"/>
    </source>
</evidence>
<dbReference type="Proteomes" id="UP000467132">
    <property type="component" value="Unassembled WGS sequence"/>
</dbReference>
<dbReference type="InterPro" id="IPR006139">
    <property type="entry name" value="D-isomer_2_OHA_DH_cat_dom"/>
</dbReference>
<gene>
    <name evidence="7" type="ORF">D3Z33_11095</name>
</gene>
<reference evidence="7 8" key="1">
    <citation type="submission" date="2018-08" db="EMBL/GenBank/DDBJ databases">
        <title>Murine metabolic-syndrome-specific gut microbial biobank.</title>
        <authorList>
            <person name="Liu C."/>
        </authorList>
    </citation>
    <scope>NUCLEOTIDE SEQUENCE [LARGE SCALE GENOMIC DNA]</scope>
    <source>
        <strain evidence="7 8">583</strain>
    </source>
</reference>
<dbReference type="GO" id="GO:0051287">
    <property type="term" value="F:NAD binding"/>
    <property type="evidence" value="ECO:0007669"/>
    <property type="project" value="InterPro"/>
</dbReference>
<evidence type="ECO:0000259" key="5">
    <source>
        <dbReference type="Pfam" id="PF00389"/>
    </source>
</evidence>
<evidence type="ECO:0000256" key="1">
    <source>
        <dbReference type="ARBA" id="ARBA00005854"/>
    </source>
</evidence>
<protein>
    <submittedName>
        <fullName evidence="7">Hydroxyacid dehydrogenase</fullName>
    </submittedName>
</protein>
<dbReference type="InterPro" id="IPR036291">
    <property type="entry name" value="NAD(P)-bd_dom_sf"/>
</dbReference>
<dbReference type="OrthoDB" id="9805416at2"/>
<dbReference type="GO" id="GO:0016616">
    <property type="term" value="F:oxidoreductase activity, acting on the CH-OH group of donors, NAD or NADP as acceptor"/>
    <property type="evidence" value="ECO:0007669"/>
    <property type="project" value="InterPro"/>
</dbReference>
<dbReference type="RefSeq" id="WP_160197857.1">
    <property type="nucleotide sequence ID" value="NZ_QXXA01000011.1"/>
</dbReference>
<keyword evidence="2 4" id="KW-0560">Oxidoreductase</keyword>
<keyword evidence="8" id="KW-1185">Reference proteome</keyword>
<dbReference type="InterPro" id="IPR050418">
    <property type="entry name" value="D-iso_2-hydroxyacid_DH_PdxB"/>
</dbReference>
<evidence type="ECO:0000256" key="3">
    <source>
        <dbReference type="ARBA" id="ARBA00023027"/>
    </source>
</evidence>
<dbReference type="Gene3D" id="3.40.50.720">
    <property type="entry name" value="NAD(P)-binding Rossmann-like Domain"/>
    <property type="match status" value="2"/>
</dbReference>
<dbReference type="SUPFAM" id="SSF51735">
    <property type="entry name" value="NAD(P)-binding Rossmann-fold domains"/>
    <property type="match status" value="1"/>
</dbReference>
<dbReference type="PANTHER" id="PTHR43761">
    <property type="entry name" value="D-ISOMER SPECIFIC 2-HYDROXYACID DEHYDROGENASE FAMILY PROTEIN (AFU_ORTHOLOGUE AFUA_1G13630)"/>
    <property type="match status" value="1"/>
</dbReference>
<dbReference type="InterPro" id="IPR029753">
    <property type="entry name" value="D-isomer_DH_CS"/>
</dbReference>
<proteinExistence type="inferred from homology"/>
<dbReference type="Pfam" id="PF02826">
    <property type="entry name" value="2-Hacid_dh_C"/>
    <property type="match status" value="1"/>
</dbReference>
<dbReference type="PROSITE" id="PS00670">
    <property type="entry name" value="D_2_HYDROXYACID_DH_2"/>
    <property type="match status" value="1"/>
</dbReference>
<evidence type="ECO:0000256" key="4">
    <source>
        <dbReference type="RuleBase" id="RU003719"/>
    </source>
</evidence>